<reference evidence="2" key="1">
    <citation type="journal article" date="2011" name="Science">
        <title>The plant cell wall-decomposing machinery underlies the functional diversity of forest fungi.</title>
        <authorList>
            <person name="Eastwood D.C."/>
            <person name="Floudas D."/>
            <person name="Binder M."/>
            <person name="Majcherczyk A."/>
            <person name="Schneider P."/>
            <person name="Aerts A."/>
            <person name="Asiegbu F.O."/>
            <person name="Baker S.E."/>
            <person name="Barry K."/>
            <person name="Bendiksby M."/>
            <person name="Blumentritt M."/>
            <person name="Coutinho P.M."/>
            <person name="Cullen D."/>
            <person name="de Vries R.P."/>
            <person name="Gathman A."/>
            <person name="Goodell B."/>
            <person name="Henrissat B."/>
            <person name="Ihrmark K."/>
            <person name="Kauserud H."/>
            <person name="Kohler A."/>
            <person name="LaButti K."/>
            <person name="Lapidus A."/>
            <person name="Lavin J.L."/>
            <person name="Lee Y.-H."/>
            <person name="Lindquist E."/>
            <person name="Lilly W."/>
            <person name="Lucas S."/>
            <person name="Morin E."/>
            <person name="Murat C."/>
            <person name="Oguiza J.A."/>
            <person name="Park J."/>
            <person name="Pisabarro A.G."/>
            <person name="Riley R."/>
            <person name="Rosling A."/>
            <person name="Salamov A."/>
            <person name="Schmidt O."/>
            <person name="Schmutz J."/>
            <person name="Skrede I."/>
            <person name="Stenlid J."/>
            <person name="Wiebenga A."/>
            <person name="Xie X."/>
            <person name="Kuees U."/>
            <person name="Hibbett D.S."/>
            <person name="Hoffmeister D."/>
            <person name="Hoegberg N."/>
            <person name="Martin F."/>
            <person name="Grigoriev I.V."/>
            <person name="Watkinson S.C."/>
        </authorList>
    </citation>
    <scope>NUCLEOTIDE SEQUENCE [LARGE SCALE GENOMIC DNA]</scope>
    <source>
        <strain evidence="2">S7.9</strain>
    </source>
</reference>
<dbReference type="HOGENOM" id="CLU_1928869_0_0_1"/>
<protein>
    <submittedName>
        <fullName evidence="1">Uncharacterized protein</fullName>
    </submittedName>
</protein>
<organism evidence="2">
    <name type="scientific">Serpula lacrymans var. lacrymans (strain S7.9)</name>
    <name type="common">Dry rot fungus</name>
    <dbReference type="NCBI Taxonomy" id="578457"/>
    <lineage>
        <taxon>Eukaryota</taxon>
        <taxon>Fungi</taxon>
        <taxon>Dikarya</taxon>
        <taxon>Basidiomycota</taxon>
        <taxon>Agaricomycotina</taxon>
        <taxon>Agaricomycetes</taxon>
        <taxon>Agaricomycetidae</taxon>
        <taxon>Boletales</taxon>
        <taxon>Coniophorineae</taxon>
        <taxon>Serpulaceae</taxon>
        <taxon>Serpula</taxon>
    </lineage>
</organism>
<evidence type="ECO:0000313" key="1">
    <source>
        <dbReference type="EMBL" id="EGO24354.1"/>
    </source>
</evidence>
<proteinExistence type="predicted"/>
<gene>
    <name evidence="1" type="ORF">SERLADRAFT_467511</name>
</gene>
<accession>F8NWF0</accession>
<dbReference type="KEGG" id="sla:SERLADRAFT_467511"/>
<evidence type="ECO:0000313" key="2">
    <source>
        <dbReference type="Proteomes" id="UP000008064"/>
    </source>
</evidence>
<dbReference type="PROSITE" id="PS51257">
    <property type="entry name" value="PROKAR_LIPOPROTEIN"/>
    <property type="match status" value="1"/>
</dbReference>
<dbReference type="AlphaFoldDB" id="F8NWF0"/>
<dbReference type="GeneID" id="18819241"/>
<dbReference type="EMBL" id="GL945434">
    <property type="protein sequence ID" value="EGO24354.1"/>
    <property type="molecule type" value="Genomic_DNA"/>
</dbReference>
<dbReference type="Proteomes" id="UP000008064">
    <property type="component" value="Unassembled WGS sequence"/>
</dbReference>
<sequence>MVFWRLSASHPLDWGKMITILLFPGVLSCLSGHIPYIKNTNRCTGPIPESCATAGMLRKQTRPHRPSAGLSAAFLRLRGITAMLSQGISTQQSDSQECHPVTSAIAHDSTYGGQTAFASFNSILLVQHRPC</sequence>
<dbReference type="RefSeq" id="XP_007318373.1">
    <property type="nucleotide sequence ID" value="XM_007318311.1"/>
</dbReference>
<name>F8NWF0_SERL9</name>